<dbReference type="AlphaFoldDB" id="A0A542SM85"/>
<dbReference type="EMBL" id="VFNV01000001">
    <property type="protein sequence ID" value="TQK75741.1"/>
    <property type="molecule type" value="Genomic_DNA"/>
</dbReference>
<dbReference type="Pfam" id="PF00534">
    <property type="entry name" value="Glycos_transf_1"/>
    <property type="match status" value="1"/>
</dbReference>
<evidence type="ECO:0000313" key="3">
    <source>
        <dbReference type="EMBL" id="TQK75741.1"/>
    </source>
</evidence>
<accession>A0A542SM85</accession>
<organism evidence="3 4">
    <name type="scientific">Rarobacter incanus</name>
    <dbReference type="NCBI Taxonomy" id="153494"/>
    <lineage>
        <taxon>Bacteria</taxon>
        <taxon>Bacillati</taxon>
        <taxon>Actinomycetota</taxon>
        <taxon>Actinomycetes</taxon>
        <taxon>Micrococcales</taxon>
        <taxon>Rarobacteraceae</taxon>
        <taxon>Rarobacter</taxon>
    </lineage>
</organism>
<dbReference type="SUPFAM" id="SSF53756">
    <property type="entry name" value="UDP-Glycosyltransferase/glycogen phosphorylase"/>
    <property type="match status" value="1"/>
</dbReference>
<dbReference type="InterPro" id="IPR001296">
    <property type="entry name" value="Glyco_trans_1"/>
</dbReference>
<dbReference type="Gene3D" id="3.40.50.2000">
    <property type="entry name" value="Glycogen Phosphorylase B"/>
    <property type="match status" value="2"/>
</dbReference>
<name>A0A542SM85_9MICO</name>
<keyword evidence="1 3" id="KW-0808">Transferase</keyword>
<feature type="domain" description="Glycosyl transferase family 1" evidence="2">
    <location>
        <begin position="207"/>
        <end position="345"/>
    </location>
</feature>
<dbReference type="PANTHER" id="PTHR45947">
    <property type="entry name" value="SULFOQUINOVOSYL TRANSFERASE SQD2"/>
    <property type="match status" value="1"/>
</dbReference>
<dbReference type="GO" id="GO:0016757">
    <property type="term" value="F:glycosyltransferase activity"/>
    <property type="evidence" value="ECO:0007669"/>
    <property type="project" value="InterPro"/>
</dbReference>
<reference evidence="3 4" key="1">
    <citation type="submission" date="2019-06" db="EMBL/GenBank/DDBJ databases">
        <title>Sequencing the genomes of 1000 actinobacteria strains.</title>
        <authorList>
            <person name="Klenk H.-P."/>
        </authorList>
    </citation>
    <scope>NUCLEOTIDE SEQUENCE [LARGE SCALE GENOMIC DNA]</scope>
    <source>
        <strain evidence="3 4">DSM 10596</strain>
    </source>
</reference>
<sequence>MRILTAHAFYATVGGEDISHRTEVQYLKDRGHEVVDFTRQNSELQCQHPLIQAAATISNRDIYAAAKRVIIEFRPEVAYINNTFPALSPAVVSCLKDFQIPVIRVLRNYRFGCLSGNLFRQGEVCTDCIGRTPLKGVIHGCYRGSAPASLIAGFTQHRMASIDKRSVGYFIAVSNYVKSVAIQSGMPEDRIVTRPNLYLRRSNAVRKQISMRSNRIAFVGRATPEKGLDDLIRAFLQLVQWNSNLVLAVIGPARGAIDHPNIEYLGQIDHQQVTRELSHADCAVVPSLWPEPFGRVVIEALGEGTPVVVSSIGGLAELAGPGVLAYRPGSVGDLVEKINSSISLPRELAFREALARFDADFSAENWYETTMGVISDATSNI</sequence>
<evidence type="ECO:0000256" key="1">
    <source>
        <dbReference type="ARBA" id="ARBA00022679"/>
    </source>
</evidence>
<comment type="caution">
    <text evidence="3">The sequence shown here is derived from an EMBL/GenBank/DDBJ whole genome shotgun (WGS) entry which is preliminary data.</text>
</comment>
<proteinExistence type="predicted"/>
<dbReference type="Proteomes" id="UP000316181">
    <property type="component" value="Unassembled WGS sequence"/>
</dbReference>
<protein>
    <submittedName>
        <fullName evidence="3">Glycosyl transferase family 1</fullName>
    </submittedName>
</protein>
<keyword evidence="4" id="KW-1185">Reference proteome</keyword>
<dbReference type="PANTHER" id="PTHR45947:SF13">
    <property type="entry name" value="TRANSFERASE"/>
    <property type="match status" value="1"/>
</dbReference>
<dbReference type="InterPro" id="IPR050194">
    <property type="entry name" value="Glycosyltransferase_grp1"/>
</dbReference>
<evidence type="ECO:0000259" key="2">
    <source>
        <dbReference type="Pfam" id="PF00534"/>
    </source>
</evidence>
<gene>
    <name evidence="3" type="ORF">FB389_0375</name>
</gene>
<dbReference type="OrthoDB" id="3268555at2"/>
<evidence type="ECO:0000313" key="4">
    <source>
        <dbReference type="Proteomes" id="UP000316181"/>
    </source>
</evidence>